<dbReference type="Proteomes" id="UP000515126">
    <property type="component" value="Chromosome 3"/>
</dbReference>
<dbReference type="GO" id="GO:0005576">
    <property type="term" value="C:extracellular region"/>
    <property type="evidence" value="ECO:0007669"/>
    <property type="project" value="GOC"/>
</dbReference>
<feature type="region of interest" description="Disordered" evidence="1">
    <location>
        <begin position="2077"/>
        <end position="2100"/>
    </location>
</feature>
<dbReference type="KEGG" id="mcal:110290581"/>
<feature type="compositionally biased region" description="Basic and acidic residues" evidence="1">
    <location>
        <begin position="913"/>
        <end position="927"/>
    </location>
</feature>
<feature type="region of interest" description="Disordered" evidence="1">
    <location>
        <begin position="1188"/>
        <end position="1220"/>
    </location>
</feature>
<feature type="compositionally biased region" description="Acidic residues" evidence="1">
    <location>
        <begin position="1089"/>
        <end position="1101"/>
    </location>
</feature>
<dbReference type="GO" id="GO:1905198">
    <property type="term" value="P:manchette assembly"/>
    <property type="evidence" value="ECO:0007669"/>
    <property type="project" value="Ensembl"/>
</dbReference>
<proteinExistence type="predicted"/>
<reference evidence="3" key="1">
    <citation type="submission" date="2025-08" db="UniProtKB">
        <authorList>
            <consortium name="RefSeq"/>
        </authorList>
    </citation>
    <scope>IDENTIFICATION</scope>
</reference>
<dbReference type="GO" id="GO:1990953">
    <property type="term" value="P:intramanchette transport"/>
    <property type="evidence" value="ECO:0007669"/>
    <property type="project" value="Ensembl"/>
</dbReference>
<dbReference type="InterPro" id="IPR026173">
    <property type="entry name" value="SPAG17"/>
</dbReference>
<dbReference type="GO" id="GO:0003351">
    <property type="term" value="P:epithelial cilium movement involved in extracellular fluid movement"/>
    <property type="evidence" value="ECO:0007669"/>
    <property type="project" value="Ensembl"/>
</dbReference>
<dbReference type="GeneID" id="110290581"/>
<feature type="compositionally biased region" description="Basic and acidic residues" evidence="1">
    <location>
        <begin position="949"/>
        <end position="998"/>
    </location>
</feature>
<dbReference type="GO" id="GO:1990716">
    <property type="term" value="C:axonemal central apparatus"/>
    <property type="evidence" value="ECO:0007669"/>
    <property type="project" value="Ensembl"/>
</dbReference>
<feature type="region of interest" description="Disordered" evidence="1">
    <location>
        <begin position="138"/>
        <end position="211"/>
    </location>
</feature>
<dbReference type="GO" id="GO:1904158">
    <property type="term" value="P:axonemal central apparatus assembly"/>
    <property type="evidence" value="ECO:0007669"/>
    <property type="project" value="Ensembl"/>
</dbReference>
<keyword evidence="2" id="KW-1185">Reference proteome</keyword>
<dbReference type="RefSeq" id="XP_021012793.1">
    <property type="nucleotide sequence ID" value="XM_021157134.1"/>
</dbReference>
<feature type="compositionally biased region" description="Polar residues" evidence="1">
    <location>
        <begin position="702"/>
        <end position="719"/>
    </location>
</feature>
<evidence type="ECO:0000313" key="2">
    <source>
        <dbReference type="Proteomes" id="UP000515126"/>
    </source>
</evidence>
<feature type="region of interest" description="Disordered" evidence="1">
    <location>
        <begin position="387"/>
        <end position="408"/>
    </location>
</feature>
<organism evidence="2 3">
    <name type="scientific">Mus caroli</name>
    <name type="common">Ryukyu mouse</name>
    <name type="synonym">Ricefield mouse</name>
    <dbReference type="NCBI Taxonomy" id="10089"/>
    <lineage>
        <taxon>Eukaryota</taxon>
        <taxon>Metazoa</taxon>
        <taxon>Chordata</taxon>
        <taxon>Craniata</taxon>
        <taxon>Vertebrata</taxon>
        <taxon>Euteleostomi</taxon>
        <taxon>Mammalia</taxon>
        <taxon>Eutheria</taxon>
        <taxon>Euarchontoglires</taxon>
        <taxon>Glires</taxon>
        <taxon>Rodentia</taxon>
        <taxon>Myomorpha</taxon>
        <taxon>Muroidea</taxon>
        <taxon>Muridae</taxon>
        <taxon>Murinae</taxon>
        <taxon>Mus</taxon>
        <taxon>Mus</taxon>
    </lineage>
</organism>
<dbReference type="Pfam" id="PF14874">
    <property type="entry name" value="PapD-like"/>
    <property type="match status" value="1"/>
</dbReference>
<dbReference type="GO" id="GO:0002177">
    <property type="term" value="C:manchette"/>
    <property type="evidence" value="ECO:0007669"/>
    <property type="project" value="Ensembl"/>
</dbReference>
<feature type="region of interest" description="Disordered" evidence="1">
    <location>
        <begin position="1391"/>
        <end position="1414"/>
    </location>
</feature>
<dbReference type="CTD" id="200162"/>
<dbReference type="PANTHER" id="PTHR21963">
    <property type="entry name" value="PF6"/>
    <property type="match status" value="1"/>
</dbReference>
<gene>
    <name evidence="3" type="primary">Spag17</name>
</gene>
<dbReference type="GO" id="GO:0001669">
    <property type="term" value="C:acrosomal vesicle"/>
    <property type="evidence" value="ECO:0007669"/>
    <property type="project" value="Ensembl"/>
</dbReference>
<feature type="compositionally biased region" description="Polar residues" evidence="1">
    <location>
        <begin position="2010"/>
        <end position="2040"/>
    </location>
</feature>
<feature type="compositionally biased region" description="Basic and acidic residues" evidence="1">
    <location>
        <begin position="1201"/>
        <end position="1220"/>
    </location>
</feature>
<feature type="compositionally biased region" description="Basic and acidic residues" evidence="1">
    <location>
        <begin position="199"/>
        <end position="210"/>
    </location>
</feature>
<protein>
    <submittedName>
        <fullName evidence="3">Sperm-associated antigen 17</fullName>
    </submittedName>
</protein>
<feature type="region of interest" description="Disordered" evidence="1">
    <location>
        <begin position="893"/>
        <end position="927"/>
    </location>
</feature>
<accession>A0A6P5P7Z6</accession>
<feature type="region of interest" description="Disordered" evidence="1">
    <location>
        <begin position="1332"/>
        <end position="1365"/>
    </location>
</feature>
<feature type="compositionally biased region" description="Polar residues" evidence="1">
    <location>
        <begin position="2080"/>
        <end position="2092"/>
    </location>
</feature>
<dbReference type="PANTHER" id="PTHR21963:SF1">
    <property type="entry name" value="SPERM-ASSOCIATED ANTIGEN 17"/>
    <property type="match status" value="1"/>
</dbReference>
<dbReference type="GO" id="GO:0044458">
    <property type="term" value="P:motile cilium assembly"/>
    <property type="evidence" value="ECO:0007669"/>
    <property type="project" value="Ensembl"/>
</dbReference>
<feature type="region of interest" description="Disordered" evidence="1">
    <location>
        <begin position="681"/>
        <end position="739"/>
    </location>
</feature>
<sequence>MAPKKEKPAGSANYKIWEPSLIAAHLNQNDWKASIAFVVGNRVEDDLLIHALDLAVRLPQRKLFSIVSWEDILQQMDEIQSLAESASAKKGKKPTAVSLPLHYEVFLAAKTIMESGEKLTLPLIGKLLKCQLLHIKSKDQQRRENEKKMVEERTKSEKDKGKGKSPKEKKVASAKPGKGKSKDQPEATVTVRKTTQLKRRGEDDEAKSYIDDEPDDGAQYYVIVVGFNNPQLLAIMTELGIPITSVIKISSENYEPLQTHLAAVRQQQEAVLQPEDIEAEKLKRKNSIKELEVFWKYLEPILNNEKLEIHLFDVARLEYMVKATYFPSDWSDNEQMLALGTEIFENIACLMYDSLDWKRQHHHYLQSMQLINVPQVVSEKTMLEAITIPEPPPSTAPAPGKKKAQYEESHAPPSVAFIITTEVDMRYYNDLLNPIPEEFISVSLILHCMVEQVVATEEDLIPPSLVEPAPRADGLDYRIAAHIVSILPSLCLSEKEKKNLREIFLTEGESESKALPKGPLLLNYHDAHAHKKYALKDQKNFDPVQVEQEMQSKLPLWEFLQFPLPPPWNSTKRLATIHELMHFCTNEVLSWNEVERAFKVFTFESLKLSEVDEEGRLKPTQTTSETDVENFNIPWDNPAKFAKLIRQRYIHRMSVQKAPPVVVETENTERTLFVNKNFAKAEQDAQGDENSPNSDEPAAISVTGSTSNSTKPWNSSNRQFSEKETSGSMWPQPESMDQTMDTEIKDEAATKDDSPEKKPKKMVVEADIEDIKKTQQRSLMDWSFTEYFQPKVLLQVLQEAHQQYRCVDSYYHTQDNSLLLVFHNPMNLQRLHCEYWNIALHSNVGFRNYLELVAKSIEDWITQEEAKYQEAKMAEELNRIRIELELKATVKTSASKIPGPKRSKTNKVSSKTELSDQEKDKEKEKDKIPFVLEGSLKAWKEEQERLAEEERMKEEKKAEKKGKDTGKKKGKDKADKDDAKALKKKSSSKEKPKEEPAKTLEVIEETAPLPVPEVVYPFRGYNMGDIPIQISGTNYYLYPSDGGQIEVEKTRFERGSTFIKVKVKKDKHNFIIHLKDPKEIVKKEKEEGNSEEEEEEEEKEEVEEKKLKEGEEEKVKQKVEMKRAQIEKEAVSKFGSFSATLENGICLSISYYGSNGMAPEVMNSELEEMMNIPSAMTATVVPTIVTVPQGKGKAKPKGKEKHKDSIKDEELPKEEEKKNHIQEEVESEIIIQESPPYVPTFQNLNVSCPSGLLLTFIGQESTDHSIVDEEPTRNLMIRQSYPQRLKHYEFYKAVMPPLEQEASRVVTSQGTVIKYMLDGSTQILFADGAVSSSPDSGPVYTSPELPTSPHNGDLVDSASQPKSETGPEIIITKKGKGHKNQTVANKSETHDIIPEVPPPTPVDSHIGTWFTTTPDGRRIGTKGLEKIEDLKPYLFFQATDPINGTVMTTREDKVIIVEKKDGTRVVDHADGTRITTFYQVYEDHITPPNDEETTEGPRTVTRQVKCMRIESSHYATIITNCEDSSCCATFGDGTSIIAKPHGSYQVLPSNTGCLYIDKDCSATYCHESSSNLYHPFQKREQLRASRYIMKHTSEVICEVQDPEGNTFQVMADGSVSTTLPKKKLEDDFNVQMEGYESLSSLHLEKNHMQIYGEHVPRFFVVYTDGSGVELLRDSDIEEYLSLAYGESTTVVLQEPVQEYPGALSITVLRPFHEASQWIMKKELDTIVPPNLQSRSWERFPSVEKKTPGPPFGTQIWKGLSIGSKQLTNIPAPILEGPKVLQMRQFIQHEVIKNEVKLKLQISLKDYINHILKKEDELQEMTVKDSRTEEERGNAADLLKLVMSFPKMEETTKSHMTEVAAHLTDLFKQSMASPPKCSPDNYTKEFLEKKWGSTSQGTSWKEKLEQQRNAIKKTQSYLMQIKTKEVTPYFKSELSSLFKSQYDYLEKLSKSLPPFVKKDEVKPMTAVPDLYSDSTLTIDTEKEYTNTHPFLNQEVAENIQESPREKETEYVTKSLQTSSSQNQYENVTISPKESVGQSQTEIETKDTKESAIQNFTEKFKKYTKKSASQNQIEDLIKSTKESVSQSQTENVTRPPTEEPDIYMPIKIPTQSLLQDVTGQARKEKVRLPHYMMSSKPKSQPHAKVEDPVGGKVNTSSVASAAMYNPNASPFGFHLLPPSVKFGVLKEGHTYATIVKLKNVGVDFCRFRVKQPPPSTGLKVTYKPGPVAAGLQAELKVELFAMAVGEDGAKGSAHISHNIEIMTEHDVLFLPVEATVLTSSNYDNRPKDLSQRKENPMVFRTSTISSSSLGVVMSQKATHH</sequence>
<dbReference type="GO" id="GO:0005794">
    <property type="term" value="C:Golgi apparatus"/>
    <property type="evidence" value="ECO:0007669"/>
    <property type="project" value="Ensembl"/>
</dbReference>
<feature type="region of interest" description="Disordered" evidence="1">
    <location>
        <begin position="1082"/>
        <end position="1113"/>
    </location>
</feature>
<name>A0A6P5P7Z6_MUSCR</name>
<feature type="compositionally biased region" description="Basic and acidic residues" evidence="1">
    <location>
        <begin position="1102"/>
        <end position="1113"/>
    </location>
</feature>
<evidence type="ECO:0000256" key="1">
    <source>
        <dbReference type="SAM" id="MobiDB-lite"/>
    </source>
</evidence>
<feature type="region of interest" description="Disordered" evidence="1">
    <location>
        <begin position="1997"/>
        <end position="2047"/>
    </location>
</feature>
<feature type="compositionally biased region" description="Basic and acidic residues" evidence="1">
    <location>
        <begin position="138"/>
        <end position="171"/>
    </location>
</feature>
<evidence type="ECO:0000313" key="3">
    <source>
        <dbReference type="RefSeq" id="XP_021012793.1"/>
    </source>
</evidence>
<feature type="region of interest" description="Disordered" evidence="1">
    <location>
        <begin position="949"/>
        <end position="1001"/>
    </location>
</feature>